<protein>
    <submittedName>
        <fullName evidence="1">Four helix bundle protein</fullName>
    </submittedName>
</protein>
<dbReference type="PANTHER" id="PTHR38471:SF2">
    <property type="entry name" value="FOUR HELIX BUNDLE PROTEIN"/>
    <property type="match status" value="1"/>
</dbReference>
<dbReference type="SUPFAM" id="SSF158446">
    <property type="entry name" value="IVS-encoded protein-like"/>
    <property type="match status" value="1"/>
</dbReference>
<gene>
    <name evidence="1" type="ORF">LQ567_01040</name>
</gene>
<dbReference type="Proteomes" id="UP001199816">
    <property type="component" value="Unassembled WGS sequence"/>
</dbReference>
<name>A0ABS8PM63_9BACT</name>
<evidence type="ECO:0000313" key="1">
    <source>
        <dbReference type="EMBL" id="MCD2421328.1"/>
    </source>
</evidence>
<organism evidence="1 2">
    <name type="scientific">Niabella pedocola</name>
    <dbReference type="NCBI Taxonomy" id="1752077"/>
    <lineage>
        <taxon>Bacteria</taxon>
        <taxon>Pseudomonadati</taxon>
        <taxon>Bacteroidota</taxon>
        <taxon>Chitinophagia</taxon>
        <taxon>Chitinophagales</taxon>
        <taxon>Chitinophagaceae</taxon>
        <taxon>Niabella</taxon>
    </lineage>
</organism>
<accession>A0ABS8PM63</accession>
<sequence>MLNYQHLILWQKAHMLTLDVYKLTSSFPKAELFGLISQMRRAAASVPSNIAEGSGRSTKPDFKRFLTIATGSVCELEYQLLLSKNIGFISVDDFASFSLRVIEVRKMIHAYSKKL</sequence>
<comment type="caution">
    <text evidence="1">The sequence shown here is derived from an EMBL/GenBank/DDBJ whole genome shotgun (WGS) entry which is preliminary data.</text>
</comment>
<dbReference type="InterPro" id="IPR012657">
    <property type="entry name" value="23S_rRNA-intervening_sequence"/>
</dbReference>
<dbReference type="CDD" id="cd16377">
    <property type="entry name" value="23S_rRNA_IVP_like"/>
    <property type="match status" value="1"/>
</dbReference>
<dbReference type="RefSeq" id="WP_231002234.1">
    <property type="nucleotide sequence ID" value="NZ_JAJNEC010000002.1"/>
</dbReference>
<proteinExistence type="predicted"/>
<dbReference type="Gene3D" id="1.20.1440.60">
    <property type="entry name" value="23S rRNA-intervening sequence"/>
    <property type="match status" value="1"/>
</dbReference>
<dbReference type="Pfam" id="PF05635">
    <property type="entry name" value="23S_rRNA_IVP"/>
    <property type="match status" value="1"/>
</dbReference>
<evidence type="ECO:0000313" key="2">
    <source>
        <dbReference type="Proteomes" id="UP001199816"/>
    </source>
</evidence>
<dbReference type="PANTHER" id="PTHR38471">
    <property type="entry name" value="FOUR HELIX BUNDLE PROTEIN"/>
    <property type="match status" value="1"/>
</dbReference>
<keyword evidence="2" id="KW-1185">Reference proteome</keyword>
<dbReference type="EMBL" id="JAJNEC010000002">
    <property type="protein sequence ID" value="MCD2421328.1"/>
    <property type="molecule type" value="Genomic_DNA"/>
</dbReference>
<dbReference type="InterPro" id="IPR036583">
    <property type="entry name" value="23S_rRNA_IVS_sf"/>
</dbReference>
<dbReference type="NCBIfam" id="TIGR02436">
    <property type="entry name" value="four helix bundle protein"/>
    <property type="match status" value="1"/>
</dbReference>
<reference evidence="1 2" key="1">
    <citation type="submission" date="2021-11" db="EMBL/GenBank/DDBJ databases">
        <title>Genomic of Niabella pedocola.</title>
        <authorList>
            <person name="Wu T."/>
        </authorList>
    </citation>
    <scope>NUCLEOTIDE SEQUENCE [LARGE SCALE GENOMIC DNA]</scope>
    <source>
        <strain evidence="1 2">JCM 31011</strain>
    </source>
</reference>